<protein>
    <submittedName>
        <fullName evidence="1">Uncharacterized protein</fullName>
    </submittedName>
</protein>
<dbReference type="AlphaFoldDB" id="T0GC56"/>
<sequence>MAPVIVLAGKRLMDAWGADKPLLALRRGQPI</sequence>
<comment type="caution">
    <text evidence="1">The sequence shown here is derived from an EMBL/GenBank/DDBJ whole genome shotgun (WGS) entry which is preliminary data.</text>
</comment>
<gene>
    <name evidence="1" type="ORF">L485_20495</name>
</gene>
<dbReference type="EMBL" id="ATIB01000086">
    <property type="protein sequence ID" value="EQA97642.1"/>
    <property type="molecule type" value="Genomic_DNA"/>
</dbReference>
<accession>T0GC56</accession>
<keyword evidence="2" id="KW-1185">Reference proteome</keyword>
<organism evidence="1 2">
    <name type="scientific">Sphingobium baderi LL03</name>
    <dbReference type="NCBI Taxonomy" id="1114964"/>
    <lineage>
        <taxon>Bacteria</taxon>
        <taxon>Pseudomonadati</taxon>
        <taxon>Pseudomonadota</taxon>
        <taxon>Alphaproteobacteria</taxon>
        <taxon>Sphingomonadales</taxon>
        <taxon>Sphingomonadaceae</taxon>
        <taxon>Sphingobium</taxon>
    </lineage>
</organism>
<name>T0GC56_9SPHN</name>
<proteinExistence type="predicted"/>
<evidence type="ECO:0000313" key="1">
    <source>
        <dbReference type="EMBL" id="EQA97642.1"/>
    </source>
</evidence>
<reference evidence="1 2" key="1">
    <citation type="journal article" date="2013" name="Genome Announc.">
        <title>Draft Genome Sequence of a Hexachlorocyclohexane-Degrading Bacterium, Sphingobium baderi Strain LL03T.</title>
        <authorList>
            <person name="Kaur J."/>
            <person name="Verma H."/>
            <person name="Tripathi C."/>
            <person name="Khurana J.P."/>
            <person name="Lal R."/>
        </authorList>
    </citation>
    <scope>NUCLEOTIDE SEQUENCE [LARGE SCALE GENOMIC DNA]</scope>
    <source>
        <strain evidence="1 2">LL03</strain>
    </source>
</reference>
<dbReference type="Proteomes" id="UP000015524">
    <property type="component" value="Unassembled WGS sequence"/>
</dbReference>
<evidence type="ECO:0000313" key="2">
    <source>
        <dbReference type="Proteomes" id="UP000015524"/>
    </source>
</evidence>